<feature type="transmembrane region" description="Helical" evidence="8">
    <location>
        <begin position="256"/>
        <end position="278"/>
    </location>
</feature>
<dbReference type="Proteomes" id="UP001595823">
    <property type="component" value="Unassembled WGS sequence"/>
</dbReference>
<dbReference type="PANTHER" id="PTHR47019:SF1">
    <property type="entry name" value="LIPID II FLIPPASE MURJ"/>
    <property type="match status" value="1"/>
</dbReference>
<feature type="transmembrane region" description="Helical" evidence="8">
    <location>
        <begin position="380"/>
        <end position="402"/>
    </location>
</feature>
<evidence type="ECO:0000256" key="2">
    <source>
        <dbReference type="ARBA" id="ARBA00022475"/>
    </source>
</evidence>
<dbReference type="PANTHER" id="PTHR47019">
    <property type="entry name" value="LIPID II FLIPPASE MURJ"/>
    <property type="match status" value="1"/>
</dbReference>
<feature type="transmembrane region" description="Helical" evidence="8">
    <location>
        <begin position="298"/>
        <end position="319"/>
    </location>
</feature>
<feature type="transmembrane region" description="Helical" evidence="8">
    <location>
        <begin position="171"/>
        <end position="192"/>
    </location>
</feature>
<gene>
    <name evidence="9" type="primary">murJ</name>
    <name evidence="9" type="ORF">ACFPET_13200</name>
</gene>
<dbReference type="RefSeq" id="WP_380621769.1">
    <property type="nucleotide sequence ID" value="NZ_JBHSDK010000016.1"/>
</dbReference>
<feature type="transmembrane region" description="Helical" evidence="8">
    <location>
        <begin position="100"/>
        <end position="125"/>
    </location>
</feature>
<feature type="transmembrane region" description="Helical" evidence="8">
    <location>
        <begin position="510"/>
        <end position="534"/>
    </location>
</feature>
<evidence type="ECO:0000313" key="9">
    <source>
        <dbReference type="EMBL" id="MFC4336159.1"/>
    </source>
</evidence>
<keyword evidence="3 8" id="KW-0812">Transmembrane</keyword>
<sequence length="561" mass="58272">MTDQPSRAEAPAPPGDRVGKSATLIGAITIGSRLAGFARMLVLGWGVGLAGMTAAYQNSNTIPNMIFELVAGGALAALVVPLLAAPIARRDRDEVSRLASTLLTWAVVVLVPLAVLVVVFARPLVVLVASDKMAPEVLDAATEMLAFFAPQLPLYGIAVVLTGVLQAHRRFAWPALAPLLSSLTMMAVYYAYGVVTDHADQPGEAGQVGIVLLGLGTTFGVLVLAGCLFFPLRGLHLRLRPSLRFDDHVTGAVKSLAIAGAITLGAQQVCQLVLMHLANRADEAGKGVVVVFTFSQTFFLLPWAVLAVPLATAAYPALSESAALGDRGRFATTTAKTTRSIVLLSGLGVAALAGLAQPISVVLTQIAAGDADDLAETAKAFTATLTGFSFGLVGYSLFAILSRALYAVGHPIRSSAATAVGWAAAIAAGLALSGAMPLEDRPLALSLGWSIGMTVMGVALLAVLVRACGRATLRKLPRALLSAGAATILSILAARYLLDLWGEPARATEALLKGFTGGLVILVVYGLVAAACDARDLRAVLRRRKNSTTSTAETTDRKERR</sequence>
<keyword evidence="10" id="KW-1185">Reference proteome</keyword>
<evidence type="ECO:0000256" key="5">
    <source>
        <dbReference type="ARBA" id="ARBA00022984"/>
    </source>
</evidence>
<evidence type="ECO:0000256" key="6">
    <source>
        <dbReference type="ARBA" id="ARBA00022989"/>
    </source>
</evidence>
<feature type="transmembrane region" description="Helical" evidence="8">
    <location>
        <begin position="69"/>
        <end position="88"/>
    </location>
</feature>
<protein>
    <submittedName>
        <fullName evidence="9">Murein biosynthesis integral membrane protein MurJ</fullName>
    </submittedName>
</protein>
<evidence type="ECO:0000256" key="7">
    <source>
        <dbReference type="ARBA" id="ARBA00023136"/>
    </source>
</evidence>
<dbReference type="PRINTS" id="PR01806">
    <property type="entry name" value="VIRFACTRMVIN"/>
</dbReference>
<feature type="transmembrane region" description="Helical" evidence="8">
    <location>
        <begin position="37"/>
        <end position="57"/>
    </location>
</feature>
<evidence type="ECO:0000256" key="3">
    <source>
        <dbReference type="ARBA" id="ARBA00022692"/>
    </source>
</evidence>
<dbReference type="EMBL" id="JBHSDK010000016">
    <property type="protein sequence ID" value="MFC4336159.1"/>
    <property type="molecule type" value="Genomic_DNA"/>
</dbReference>
<proteinExistence type="predicted"/>
<keyword evidence="6 8" id="KW-1133">Transmembrane helix</keyword>
<dbReference type="Pfam" id="PF03023">
    <property type="entry name" value="MurJ"/>
    <property type="match status" value="1"/>
</dbReference>
<accession>A0ABV8TZC6</accession>
<evidence type="ECO:0000313" key="10">
    <source>
        <dbReference type="Proteomes" id="UP001595823"/>
    </source>
</evidence>
<feature type="transmembrane region" description="Helical" evidence="8">
    <location>
        <begin position="447"/>
        <end position="467"/>
    </location>
</feature>
<keyword evidence="7 8" id="KW-0472">Membrane</keyword>
<feature type="transmembrane region" description="Helical" evidence="8">
    <location>
        <begin position="479"/>
        <end position="498"/>
    </location>
</feature>
<reference evidence="10" key="1">
    <citation type="journal article" date="2019" name="Int. J. Syst. Evol. Microbiol.">
        <title>The Global Catalogue of Microorganisms (GCM) 10K type strain sequencing project: providing services to taxonomists for standard genome sequencing and annotation.</title>
        <authorList>
            <consortium name="The Broad Institute Genomics Platform"/>
            <consortium name="The Broad Institute Genome Sequencing Center for Infectious Disease"/>
            <person name="Wu L."/>
            <person name="Ma J."/>
        </authorList>
    </citation>
    <scope>NUCLEOTIDE SEQUENCE [LARGE SCALE GENOMIC DNA]</scope>
    <source>
        <strain evidence="10">IBRC-M 10908</strain>
    </source>
</reference>
<feature type="transmembrane region" description="Helical" evidence="8">
    <location>
        <begin position="145"/>
        <end position="164"/>
    </location>
</feature>
<dbReference type="InterPro" id="IPR051050">
    <property type="entry name" value="Lipid_II_flippase_MurJ/MviN"/>
</dbReference>
<keyword evidence="2" id="KW-1003">Cell membrane</keyword>
<evidence type="ECO:0000256" key="8">
    <source>
        <dbReference type="SAM" id="Phobius"/>
    </source>
</evidence>
<keyword evidence="5" id="KW-0573">Peptidoglycan synthesis</keyword>
<evidence type="ECO:0000256" key="4">
    <source>
        <dbReference type="ARBA" id="ARBA00022960"/>
    </source>
</evidence>
<keyword evidence="4" id="KW-0133">Cell shape</keyword>
<feature type="transmembrane region" description="Helical" evidence="8">
    <location>
        <begin position="212"/>
        <end position="235"/>
    </location>
</feature>
<feature type="transmembrane region" description="Helical" evidence="8">
    <location>
        <begin position="340"/>
        <end position="368"/>
    </location>
</feature>
<evidence type="ECO:0000256" key="1">
    <source>
        <dbReference type="ARBA" id="ARBA00004651"/>
    </source>
</evidence>
<comment type="caution">
    <text evidence="9">The sequence shown here is derived from an EMBL/GenBank/DDBJ whole genome shotgun (WGS) entry which is preliminary data.</text>
</comment>
<dbReference type="InterPro" id="IPR004268">
    <property type="entry name" value="MurJ"/>
</dbReference>
<feature type="transmembrane region" description="Helical" evidence="8">
    <location>
        <begin position="414"/>
        <end position="435"/>
    </location>
</feature>
<comment type="subcellular location">
    <subcellularLocation>
        <location evidence="1">Cell membrane</location>
        <topology evidence="1">Multi-pass membrane protein</topology>
    </subcellularLocation>
</comment>
<organism evidence="9 10">
    <name type="scientific">Salininema proteolyticum</name>
    <dbReference type="NCBI Taxonomy" id="1607685"/>
    <lineage>
        <taxon>Bacteria</taxon>
        <taxon>Bacillati</taxon>
        <taxon>Actinomycetota</taxon>
        <taxon>Actinomycetes</taxon>
        <taxon>Glycomycetales</taxon>
        <taxon>Glycomycetaceae</taxon>
        <taxon>Salininema</taxon>
    </lineage>
</organism>
<name>A0ABV8TZC6_9ACTN</name>